<keyword evidence="4" id="KW-0564">Palmitate</keyword>
<comment type="function">
    <text evidence="4">Part of the outer membrane protein assembly complex, which is involved in assembly and insertion of beta-barrel proteins into the outer membrane.</text>
</comment>
<keyword evidence="3 4" id="KW-0998">Cell outer membrane</keyword>
<organism evidence="6 7">
    <name type="scientific">Moraxella lacunata</name>
    <dbReference type="NCBI Taxonomy" id="477"/>
    <lineage>
        <taxon>Bacteria</taxon>
        <taxon>Pseudomonadati</taxon>
        <taxon>Pseudomonadota</taxon>
        <taxon>Gammaproteobacteria</taxon>
        <taxon>Moraxellales</taxon>
        <taxon>Moraxellaceae</taxon>
        <taxon>Moraxella</taxon>
    </lineage>
</organism>
<evidence type="ECO:0000259" key="5">
    <source>
        <dbReference type="Pfam" id="PF13360"/>
    </source>
</evidence>
<reference evidence="6 7" key="1">
    <citation type="submission" date="2018-06" db="EMBL/GenBank/DDBJ databases">
        <authorList>
            <consortium name="Pathogen Informatics"/>
            <person name="Doyle S."/>
        </authorList>
    </citation>
    <scope>NUCLEOTIDE SEQUENCE [LARGE SCALE GENOMIC DNA]</scope>
    <source>
        <strain evidence="6 7">NCTC7911</strain>
    </source>
</reference>
<keyword evidence="7" id="KW-1185">Reference proteome</keyword>
<keyword evidence="4 6" id="KW-0449">Lipoprotein</keyword>
<keyword evidence="1 4" id="KW-0732">Signal</keyword>
<dbReference type="GeneID" id="302268991"/>
<dbReference type="PROSITE" id="PS51257">
    <property type="entry name" value="PROKAR_LIPOPROTEIN"/>
    <property type="match status" value="1"/>
</dbReference>
<dbReference type="SMART" id="SM00564">
    <property type="entry name" value="PQQ"/>
    <property type="match status" value="6"/>
</dbReference>
<evidence type="ECO:0000256" key="2">
    <source>
        <dbReference type="ARBA" id="ARBA00023136"/>
    </source>
</evidence>
<dbReference type="InterPro" id="IPR017687">
    <property type="entry name" value="BamB"/>
</dbReference>
<keyword evidence="2 4" id="KW-0472">Membrane</keyword>
<proteinExistence type="inferred from homology"/>
<accession>A0A378QDH1</accession>
<dbReference type="NCBIfam" id="TIGR03300">
    <property type="entry name" value="assembly_YfgL"/>
    <property type="match status" value="1"/>
</dbReference>
<dbReference type="GO" id="GO:0051205">
    <property type="term" value="P:protein insertion into membrane"/>
    <property type="evidence" value="ECO:0007669"/>
    <property type="project" value="UniProtKB-UniRule"/>
</dbReference>
<dbReference type="GO" id="GO:0043165">
    <property type="term" value="P:Gram-negative-bacterium-type cell outer membrane assembly"/>
    <property type="evidence" value="ECO:0007669"/>
    <property type="project" value="UniProtKB-UniRule"/>
</dbReference>
<dbReference type="GO" id="GO:0009279">
    <property type="term" value="C:cell outer membrane"/>
    <property type="evidence" value="ECO:0007669"/>
    <property type="project" value="UniProtKB-SubCell"/>
</dbReference>
<comment type="subunit">
    <text evidence="4">Part of the Bam complex.</text>
</comment>
<feature type="domain" description="Pyrrolo-quinoline quinone repeat" evidence="5">
    <location>
        <begin position="92"/>
        <end position="321"/>
    </location>
</feature>
<dbReference type="HAMAP" id="MF_00923">
    <property type="entry name" value="OM_assembly_BamB"/>
    <property type="match status" value="1"/>
</dbReference>
<evidence type="ECO:0000256" key="4">
    <source>
        <dbReference type="HAMAP-Rule" id="MF_00923"/>
    </source>
</evidence>
<dbReference type="RefSeq" id="WP_115247082.1">
    <property type="nucleotide sequence ID" value="NZ_UGQC01000001.1"/>
</dbReference>
<protein>
    <recommendedName>
        <fullName evidence="4">Outer membrane protein assembly factor BamB</fullName>
    </recommendedName>
</protein>
<evidence type="ECO:0000313" key="6">
    <source>
        <dbReference type="EMBL" id="STY98947.1"/>
    </source>
</evidence>
<dbReference type="Pfam" id="PF13360">
    <property type="entry name" value="PQQ_2"/>
    <property type="match status" value="1"/>
</dbReference>
<comment type="subcellular location">
    <subcellularLocation>
        <location evidence="4">Cell outer membrane</location>
        <topology evidence="4">Lipid-anchor</topology>
    </subcellularLocation>
</comment>
<dbReference type="InterPro" id="IPR015943">
    <property type="entry name" value="WD40/YVTN_repeat-like_dom_sf"/>
</dbReference>
<evidence type="ECO:0000256" key="3">
    <source>
        <dbReference type="ARBA" id="ARBA00023237"/>
    </source>
</evidence>
<dbReference type="InterPro" id="IPR002372">
    <property type="entry name" value="PQQ_rpt_dom"/>
</dbReference>
<dbReference type="PANTHER" id="PTHR34512">
    <property type="entry name" value="CELL SURFACE PROTEIN"/>
    <property type="match status" value="1"/>
</dbReference>
<evidence type="ECO:0000313" key="7">
    <source>
        <dbReference type="Proteomes" id="UP000254107"/>
    </source>
</evidence>
<gene>
    <name evidence="6" type="primary">yfgL</name>
    <name evidence="4" type="synonym">bamB</name>
    <name evidence="6" type="ORF">NCTC7911_00315</name>
</gene>
<sequence>MKHITKPLAVASVAVLALTATGCDRFSRSKAPENKPAKLVKIDNEVVVLNKVASFSLPQAGGRFKGSNANKKDVVDLQVASVGGTLIAASRTGVVSAFAGNAQTWSVNVGDVISSGVATDGRLVVVGTRSGKVVALDGATGSVVWERSLPSSSLAPALIGSGRVMVSANDGVIYALNANDGSQVWQFSTQNPAVSVRGAATPISLDANTALFGTADGRIHAINPQAGTPLWTRRVGHAVGGSQVHRMSDVDGTPLVAGQYLYVPSYSGQLTGFDMSAGRTLFVSELASTKSPALLGNQLIGTSIHGDVVAFDAMTGDVLWENSELKYRRLTNPVTIGNHVAVGDLDGVVHVFDNAGRIISRTSTKGQLTSLQVVENRLYTQSSEGLVAVWQF</sequence>
<dbReference type="InterPro" id="IPR018391">
    <property type="entry name" value="PQQ_b-propeller_rpt"/>
</dbReference>
<dbReference type="Proteomes" id="UP000254107">
    <property type="component" value="Unassembled WGS sequence"/>
</dbReference>
<dbReference type="Gene3D" id="2.130.10.10">
    <property type="entry name" value="YVTN repeat-like/Quinoprotein amine dehydrogenase"/>
    <property type="match status" value="1"/>
</dbReference>
<comment type="similarity">
    <text evidence="4">Belongs to the BamB family.</text>
</comment>
<dbReference type="InterPro" id="IPR011047">
    <property type="entry name" value="Quinoprotein_ADH-like_sf"/>
</dbReference>
<evidence type="ECO:0000256" key="1">
    <source>
        <dbReference type="ARBA" id="ARBA00022729"/>
    </source>
</evidence>
<dbReference type="AlphaFoldDB" id="A0A378QDH1"/>
<dbReference type="SUPFAM" id="SSF50998">
    <property type="entry name" value="Quinoprotein alcohol dehydrogenase-like"/>
    <property type="match status" value="1"/>
</dbReference>
<name>A0A378QDH1_MORLA</name>
<dbReference type="EMBL" id="UGQC01000001">
    <property type="protein sequence ID" value="STY98947.1"/>
    <property type="molecule type" value="Genomic_DNA"/>
</dbReference>
<dbReference type="PANTHER" id="PTHR34512:SF30">
    <property type="entry name" value="OUTER MEMBRANE PROTEIN ASSEMBLY FACTOR BAMB"/>
    <property type="match status" value="1"/>
</dbReference>